<dbReference type="KEGG" id="bsed:DN745_05745"/>
<organism evidence="3 4">
    <name type="scientific">Bradymonas sediminis</name>
    <dbReference type="NCBI Taxonomy" id="1548548"/>
    <lineage>
        <taxon>Bacteria</taxon>
        <taxon>Deltaproteobacteria</taxon>
        <taxon>Bradymonadales</taxon>
        <taxon>Bradymonadaceae</taxon>
        <taxon>Bradymonas</taxon>
    </lineage>
</organism>
<feature type="coiled-coil region" evidence="1">
    <location>
        <begin position="170"/>
        <end position="197"/>
    </location>
</feature>
<reference evidence="3 4" key="1">
    <citation type="submission" date="2018-06" db="EMBL/GenBank/DDBJ databases">
        <title>Lujinxingia sediminis gen. nov. sp. nov., a new facultative anaerobic member of the class Deltaproteobacteria, and proposal of Lujinxingaceae fam. nov.</title>
        <authorList>
            <person name="Guo L.-Y."/>
            <person name="Li C.-M."/>
            <person name="Wang S."/>
            <person name="Du Z.-J."/>
        </authorList>
    </citation>
    <scope>NUCLEOTIDE SEQUENCE [LARGE SCALE GENOMIC DNA]</scope>
    <source>
        <strain evidence="3 4">FA350</strain>
    </source>
</reference>
<gene>
    <name evidence="3" type="ORF">DN745_05745</name>
</gene>
<evidence type="ECO:0000256" key="2">
    <source>
        <dbReference type="SAM" id="MobiDB-lite"/>
    </source>
</evidence>
<dbReference type="Proteomes" id="UP000249799">
    <property type="component" value="Chromosome"/>
</dbReference>
<evidence type="ECO:0000256" key="1">
    <source>
        <dbReference type="SAM" id="Coils"/>
    </source>
</evidence>
<keyword evidence="1" id="KW-0175">Coiled coil</keyword>
<keyword evidence="4" id="KW-1185">Reference proteome</keyword>
<dbReference type="RefSeq" id="WP_111332916.1">
    <property type="nucleotide sequence ID" value="NZ_CP030032.1"/>
</dbReference>
<dbReference type="OrthoDB" id="193894at2"/>
<evidence type="ECO:0000313" key="3">
    <source>
        <dbReference type="EMBL" id="AWV88868.1"/>
    </source>
</evidence>
<evidence type="ECO:0000313" key="4">
    <source>
        <dbReference type="Proteomes" id="UP000249799"/>
    </source>
</evidence>
<protein>
    <submittedName>
        <fullName evidence="3">Uncharacterized protein</fullName>
    </submittedName>
</protein>
<proteinExistence type="predicted"/>
<dbReference type="AlphaFoldDB" id="A0A2Z4FJJ8"/>
<feature type="region of interest" description="Disordered" evidence="2">
    <location>
        <begin position="1"/>
        <end position="26"/>
    </location>
</feature>
<accession>A0A2Z4FJJ8</accession>
<feature type="compositionally biased region" description="Basic and acidic residues" evidence="2">
    <location>
        <begin position="13"/>
        <end position="26"/>
    </location>
</feature>
<name>A0A2Z4FJJ8_9DELT</name>
<feature type="compositionally biased region" description="Polar residues" evidence="2">
    <location>
        <begin position="1"/>
        <end position="11"/>
    </location>
</feature>
<sequence length="201" mass="22539">MSQGPSIQSLTRRLRDCPPERFSEPKSARANGIAVEAVVADLMAELGGGPIDAETRAVLSDAAPEVRNWMRVVLVATWLLYDPWFRAQADLVGDPSFAASALRWMLEDLRALAGVVAADHLVEEPFGREELARRCLMALGLLPLDESAEQAKIRLANLDSVARYRVLMGSEEYQKTAERHRQRKAEYERSLRAHAARWTRE</sequence>
<dbReference type="EMBL" id="CP030032">
    <property type="protein sequence ID" value="AWV88868.1"/>
    <property type="molecule type" value="Genomic_DNA"/>
</dbReference>